<name>A0A6F9DG49_9ASCI</name>
<keyword evidence="4" id="KW-0963">Cytoplasm</keyword>
<dbReference type="AlphaFoldDB" id="A0A6F9DG49"/>
<dbReference type="InterPro" id="IPR057890">
    <property type="entry name" value="KCTD7/14_C"/>
</dbReference>
<dbReference type="Pfam" id="PF25611">
    <property type="entry name" value="KCTD_C"/>
    <property type="match status" value="1"/>
</dbReference>
<comment type="subcellular location">
    <subcellularLocation>
        <location evidence="1">Cell membrane</location>
    </subcellularLocation>
    <subcellularLocation>
        <location evidence="2">Cytoplasm</location>
        <location evidence="2">Cytosol</location>
    </subcellularLocation>
</comment>
<dbReference type="CDD" id="cd18366">
    <property type="entry name" value="BTB_POZ_KCTD7"/>
    <property type="match status" value="1"/>
</dbReference>
<dbReference type="EMBL" id="LR786148">
    <property type="protein sequence ID" value="CAB3258221.1"/>
    <property type="molecule type" value="mRNA"/>
</dbReference>
<dbReference type="PANTHER" id="PTHR14499:SF145">
    <property type="entry name" value="POTASSIUM CHANNEL REGULATORY PROTEIN-LIKE"/>
    <property type="match status" value="1"/>
</dbReference>
<dbReference type="Pfam" id="PF02214">
    <property type="entry name" value="BTB_2"/>
    <property type="match status" value="1"/>
</dbReference>
<evidence type="ECO:0000256" key="4">
    <source>
        <dbReference type="ARBA" id="ARBA00022490"/>
    </source>
</evidence>
<reference evidence="8" key="1">
    <citation type="submission" date="2020-04" db="EMBL/GenBank/DDBJ databases">
        <authorList>
            <person name="Neveu A P."/>
        </authorList>
    </citation>
    <scope>NUCLEOTIDE SEQUENCE</scope>
    <source>
        <tissue evidence="8">Whole embryo</tissue>
    </source>
</reference>
<dbReference type="Gene3D" id="3.30.710.10">
    <property type="entry name" value="Potassium Channel Kv1.1, Chain A"/>
    <property type="match status" value="1"/>
</dbReference>
<dbReference type="GO" id="GO:0051260">
    <property type="term" value="P:protein homooligomerization"/>
    <property type="evidence" value="ECO:0007669"/>
    <property type="project" value="InterPro"/>
</dbReference>
<evidence type="ECO:0000256" key="1">
    <source>
        <dbReference type="ARBA" id="ARBA00004236"/>
    </source>
</evidence>
<evidence type="ECO:0000313" key="8">
    <source>
        <dbReference type="EMBL" id="CAB3258221.1"/>
    </source>
</evidence>
<dbReference type="PANTHER" id="PTHR14499">
    <property type="entry name" value="POTASSIUM CHANNEL TETRAMERIZATION DOMAIN-CONTAINING"/>
    <property type="match status" value="1"/>
</dbReference>
<keyword evidence="3" id="KW-1003">Cell membrane</keyword>
<dbReference type="InterPro" id="IPR000210">
    <property type="entry name" value="BTB/POZ_dom"/>
</dbReference>
<evidence type="ECO:0000256" key="6">
    <source>
        <dbReference type="ARBA" id="ARBA00040260"/>
    </source>
</evidence>
<organism evidence="8">
    <name type="scientific">Phallusia mammillata</name>
    <dbReference type="NCBI Taxonomy" id="59560"/>
    <lineage>
        <taxon>Eukaryota</taxon>
        <taxon>Metazoa</taxon>
        <taxon>Chordata</taxon>
        <taxon>Tunicata</taxon>
        <taxon>Ascidiacea</taxon>
        <taxon>Phlebobranchia</taxon>
        <taxon>Ascidiidae</taxon>
        <taxon>Phallusia</taxon>
    </lineage>
</organism>
<sequence length="278" mass="31722">MITSSDGKRSRLGMESLPHVVQVLDVNENCTKMTTCSNSSGQSLPEVVELNVGGVHHTTSLSTLRKFPESMLAAMFSGRHHINTDKNGRFFIDRDGSLFHHVLNFLRQGDLPGLDCCLKVYHEAQFYNIQPMIDAMDLLRPIAGEKQKKNFLQHVPNYDSNLHLLLTLAQQIANLHPDRISRLKVCVYKTEMPSTVPPLVPGEFNPCLYHQKHMCDASVTFGPWTATPDVYDLIDCIKHDLAEKGYELEHRCIGVCDKHIVGQHYCKRSIFEFKFKWW</sequence>
<evidence type="ECO:0000256" key="3">
    <source>
        <dbReference type="ARBA" id="ARBA00022475"/>
    </source>
</evidence>
<evidence type="ECO:0000259" key="7">
    <source>
        <dbReference type="SMART" id="SM00225"/>
    </source>
</evidence>
<gene>
    <name evidence="8" type="primary">Kctd7</name>
</gene>
<dbReference type="InterPro" id="IPR003131">
    <property type="entry name" value="T1-type_BTB"/>
</dbReference>
<protein>
    <recommendedName>
        <fullName evidence="6">BTB/POZ domain-containing protein KCTD7</fullName>
    </recommendedName>
</protein>
<feature type="domain" description="BTB" evidence="7">
    <location>
        <begin position="46"/>
        <end position="144"/>
    </location>
</feature>
<dbReference type="FunFam" id="3.30.710.10:FF:000046">
    <property type="entry name" value="BTB/POZ domain-containing protein KCTD7 isoform X1"/>
    <property type="match status" value="1"/>
</dbReference>
<proteinExistence type="evidence at transcript level"/>
<dbReference type="SUPFAM" id="SSF54695">
    <property type="entry name" value="POZ domain"/>
    <property type="match status" value="1"/>
</dbReference>
<dbReference type="InterPro" id="IPR011333">
    <property type="entry name" value="SKP1/BTB/POZ_sf"/>
</dbReference>
<evidence type="ECO:0000256" key="2">
    <source>
        <dbReference type="ARBA" id="ARBA00004514"/>
    </source>
</evidence>
<keyword evidence="5" id="KW-0472">Membrane</keyword>
<accession>A0A6F9DG49</accession>
<evidence type="ECO:0000256" key="5">
    <source>
        <dbReference type="ARBA" id="ARBA00023136"/>
    </source>
</evidence>
<dbReference type="SMART" id="SM00225">
    <property type="entry name" value="BTB"/>
    <property type="match status" value="1"/>
</dbReference>
<dbReference type="InterPro" id="IPR057891">
    <property type="entry name" value="BTB_KCTD7"/>
</dbReference>